<feature type="domain" description="CheW-like" evidence="1">
    <location>
        <begin position="18"/>
        <end position="149"/>
    </location>
</feature>
<proteinExistence type="predicted"/>
<dbReference type="AlphaFoldDB" id="A0A3B0XK01"/>
<dbReference type="Pfam" id="PF01584">
    <property type="entry name" value="CheW"/>
    <property type="match status" value="1"/>
</dbReference>
<gene>
    <name evidence="2" type="ORF">MNBD_GAMMA09-928</name>
</gene>
<dbReference type="SUPFAM" id="SSF50341">
    <property type="entry name" value="CheW-like"/>
    <property type="match status" value="1"/>
</dbReference>
<reference evidence="2" key="1">
    <citation type="submission" date="2018-06" db="EMBL/GenBank/DDBJ databases">
        <authorList>
            <person name="Zhirakovskaya E."/>
        </authorList>
    </citation>
    <scope>NUCLEOTIDE SEQUENCE</scope>
</reference>
<accession>A0A3B0XK01</accession>
<organism evidence="2">
    <name type="scientific">hydrothermal vent metagenome</name>
    <dbReference type="NCBI Taxonomy" id="652676"/>
    <lineage>
        <taxon>unclassified sequences</taxon>
        <taxon>metagenomes</taxon>
        <taxon>ecological metagenomes</taxon>
    </lineage>
</organism>
<dbReference type="GO" id="GO:0006935">
    <property type="term" value="P:chemotaxis"/>
    <property type="evidence" value="ECO:0007669"/>
    <property type="project" value="InterPro"/>
</dbReference>
<protein>
    <recommendedName>
        <fullName evidence="1">CheW-like domain-containing protein</fullName>
    </recommendedName>
</protein>
<evidence type="ECO:0000259" key="1">
    <source>
        <dbReference type="Pfam" id="PF01584"/>
    </source>
</evidence>
<dbReference type="EMBL" id="UOFI01000056">
    <property type="protein sequence ID" value="VAW64533.1"/>
    <property type="molecule type" value="Genomic_DNA"/>
</dbReference>
<dbReference type="InterPro" id="IPR002545">
    <property type="entry name" value="CheW-lke_dom"/>
</dbReference>
<name>A0A3B0XK01_9ZZZZ</name>
<evidence type="ECO:0000313" key="2">
    <source>
        <dbReference type="EMBL" id="VAW64533.1"/>
    </source>
</evidence>
<dbReference type="GO" id="GO:0007165">
    <property type="term" value="P:signal transduction"/>
    <property type="evidence" value="ECO:0007669"/>
    <property type="project" value="InterPro"/>
</dbReference>
<dbReference type="InterPro" id="IPR036061">
    <property type="entry name" value="CheW-like_dom_sf"/>
</dbReference>
<sequence length="151" mass="16959">MKGAPAWILEIDTSVSVAVGKHEIVHIVDHTDLVPIAQAPEHCKFVTIWENKLIPVFNIAHWLISDKPQKKQPEYHNIIAIMVFKADNGDMAYGGIHLKSPPSLENISNTQQCELPDNSEKWKSISLSCFKSSDDQSIPILNTHSLFHSRP</sequence>